<protein>
    <submittedName>
        <fullName evidence="2">Uncharacterized protein</fullName>
    </submittedName>
</protein>
<reference evidence="3" key="1">
    <citation type="submission" date="2020-04" db="EMBL/GenBank/DDBJ databases">
        <title>Description of novel Gluconacetobacter.</title>
        <authorList>
            <person name="Sombolestani A."/>
        </authorList>
    </citation>
    <scope>NUCLEOTIDE SEQUENCE [LARGE SCALE GENOMIC DNA]</scope>
    <source>
        <strain evidence="3">LMG 1745</strain>
    </source>
</reference>
<keyword evidence="1" id="KW-0812">Transmembrane</keyword>
<dbReference type="RefSeq" id="WP_194263108.1">
    <property type="nucleotide sequence ID" value="NZ_JABCQH010000012.1"/>
</dbReference>
<keyword evidence="1" id="KW-0472">Membrane</keyword>
<evidence type="ECO:0000313" key="2">
    <source>
        <dbReference type="EMBL" id="MBF0889338.1"/>
    </source>
</evidence>
<dbReference type="EMBL" id="JABCQH010000012">
    <property type="protein sequence ID" value="MBF0889338.1"/>
    <property type="molecule type" value="Genomic_DNA"/>
</dbReference>
<feature type="transmembrane region" description="Helical" evidence="1">
    <location>
        <begin position="48"/>
        <end position="68"/>
    </location>
</feature>
<proteinExistence type="predicted"/>
<keyword evidence="1" id="KW-1133">Transmembrane helix</keyword>
<reference evidence="2 3" key="2">
    <citation type="submission" date="2020-11" db="EMBL/GenBank/DDBJ databases">
        <title>Description of novel Gluconobacter species.</title>
        <authorList>
            <person name="Cleenwerck I."/>
            <person name="Cnockaert M."/>
            <person name="Borremans W."/>
            <person name="Wieme A.D."/>
            <person name="De Vuyst L."/>
            <person name="Vandamme P."/>
        </authorList>
    </citation>
    <scope>NUCLEOTIDE SEQUENCE [LARGE SCALE GENOMIC DNA]</scope>
    <source>
        <strain evidence="2 3">LMG 1745</strain>
    </source>
</reference>
<evidence type="ECO:0000313" key="3">
    <source>
        <dbReference type="Proteomes" id="UP000662701"/>
    </source>
</evidence>
<organism evidence="2 3">
    <name type="scientific">Gluconobacter cadivus</name>
    <dbReference type="NCBI Taxonomy" id="2728101"/>
    <lineage>
        <taxon>Bacteria</taxon>
        <taxon>Pseudomonadati</taxon>
        <taxon>Pseudomonadota</taxon>
        <taxon>Alphaproteobacteria</taxon>
        <taxon>Acetobacterales</taxon>
        <taxon>Acetobacteraceae</taxon>
        <taxon>Gluconobacter</taxon>
    </lineage>
</organism>
<evidence type="ECO:0000256" key="1">
    <source>
        <dbReference type="SAM" id="Phobius"/>
    </source>
</evidence>
<dbReference type="Proteomes" id="UP000662701">
    <property type="component" value="Unassembled WGS sequence"/>
</dbReference>
<feature type="transmembrane region" description="Helical" evidence="1">
    <location>
        <begin position="103"/>
        <end position="125"/>
    </location>
</feature>
<name>A0ABR9YYQ9_9PROT</name>
<keyword evidence="3" id="KW-1185">Reference proteome</keyword>
<comment type="caution">
    <text evidence="2">The sequence shown here is derived from an EMBL/GenBank/DDBJ whole genome shotgun (WGS) entry which is preliminary data.</text>
</comment>
<accession>A0ABR9YYQ9</accession>
<feature type="transmembrane region" description="Helical" evidence="1">
    <location>
        <begin position="74"/>
        <end position="96"/>
    </location>
</feature>
<sequence length="128" mass="13602">MTVRRVWKGFTSLRGHAIGVIRLRIAPIARCASGSDSLREVYASPLRLVLWGSGCLSLLGGSCTRMFFGPSLGVAAFPVGAFGVLPISCAGLYLFLRFETHAALVWSVAGLTGLAIVVSVFGPAFSWR</sequence>
<gene>
    <name evidence="2" type="ORF">HKD19_12350</name>
</gene>